<evidence type="ECO:0000313" key="3">
    <source>
        <dbReference type="RefSeq" id="XP_015179992.1"/>
    </source>
</evidence>
<dbReference type="Pfam" id="PF15320">
    <property type="entry name" value="RAM"/>
    <property type="match status" value="1"/>
</dbReference>
<proteinExistence type="predicted"/>
<dbReference type="RefSeq" id="XP_015179992.1">
    <property type="nucleotide sequence ID" value="XM_015324506.1"/>
</dbReference>
<sequence>MMETNLTEEQKRFLEECEIEFKDRFSENDVEFMKIKSATPKKPPIIDPWYTKPRRLPYWDQQNQQNQGHGSRNHNWDRSSLERDSWYNKRSKHPYYRNQQSSRNGS</sequence>
<protein>
    <submittedName>
        <fullName evidence="3">RNMT-activating mini protein</fullName>
    </submittedName>
</protein>
<feature type="region of interest" description="Disordered" evidence="1">
    <location>
        <begin position="87"/>
        <end position="106"/>
    </location>
</feature>
<feature type="compositionally biased region" description="Polar residues" evidence="1">
    <location>
        <begin position="60"/>
        <end position="70"/>
    </location>
</feature>
<feature type="region of interest" description="Disordered" evidence="1">
    <location>
        <begin position="56"/>
        <end position="79"/>
    </location>
</feature>
<dbReference type="GeneID" id="107068287"/>
<gene>
    <name evidence="3" type="primary">LOC107068287</name>
</gene>
<dbReference type="Proteomes" id="UP000694924">
    <property type="component" value="Unplaced"/>
</dbReference>
<reference evidence="3" key="1">
    <citation type="submission" date="2025-08" db="UniProtKB">
        <authorList>
            <consortium name="RefSeq"/>
        </authorList>
    </citation>
    <scope>IDENTIFICATION</scope>
    <source>
        <tissue evidence="3">Whole body</tissue>
    </source>
</reference>
<organism evidence="2 3">
    <name type="scientific">Polistes dominula</name>
    <name type="common">European paper wasp</name>
    <name type="synonym">Vespa dominula</name>
    <dbReference type="NCBI Taxonomy" id="743375"/>
    <lineage>
        <taxon>Eukaryota</taxon>
        <taxon>Metazoa</taxon>
        <taxon>Ecdysozoa</taxon>
        <taxon>Arthropoda</taxon>
        <taxon>Hexapoda</taxon>
        <taxon>Insecta</taxon>
        <taxon>Pterygota</taxon>
        <taxon>Neoptera</taxon>
        <taxon>Endopterygota</taxon>
        <taxon>Hymenoptera</taxon>
        <taxon>Apocrita</taxon>
        <taxon>Aculeata</taxon>
        <taxon>Vespoidea</taxon>
        <taxon>Vespidae</taxon>
        <taxon>Polistinae</taxon>
        <taxon>Polistini</taxon>
        <taxon>Polistes</taxon>
    </lineage>
</organism>
<dbReference type="InterPro" id="IPR028271">
    <property type="entry name" value="RAMAC"/>
</dbReference>
<accession>A0ABM1IIF5</accession>
<evidence type="ECO:0000256" key="1">
    <source>
        <dbReference type="SAM" id="MobiDB-lite"/>
    </source>
</evidence>
<keyword evidence="2" id="KW-1185">Reference proteome</keyword>
<name>A0ABM1IIF5_POLDO</name>
<feature type="compositionally biased region" description="Polar residues" evidence="1">
    <location>
        <begin position="97"/>
        <end position="106"/>
    </location>
</feature>
<evidence type="ECO:0000313" key="2">
    <source>
        <dbReference type="Proteomes" id="UP000694924"/>
    </source>
</evidence>